<dbReference type="InterPro" id="IPR011009">
    <property type="entry name" value="Kinase-like_dom_sf"/>
</dbReference>
<evidence type="ECO:0000313" key="3">
    <source>
        <dbReference type="Proteomes" id="UP000283269"/>
    </source>
</evidence>
<dbReference type="SMART" id="SM00220">
    <property type="entry name" value="S_TKc"/>
    <property type="match status" value="1"/>
</dbReference>
<dbReference type="STRING" id="93625.A0A409XHE2"/>
<proteinExistence type="predicted"/>
<accession>A0A409XHE2</accession>
<gene>
    <name evidence="2" type="ORF">CVT25_012479</name>
</gene>
<dbReference type="GO" id="GO:0005524">
    <property type="term" value="F:ATP binding"/>
    <property type="evidence" value="ECO:0007669"/>
    <property type="project" value="InterPro"/>
</dbReference>
<comment type="caution">
    <text evidence="2">The sequence shown here is derived from an EMBL/GenBank/DDBJ whole genome shotgun (WGS) entry which is preliminary data.</text>
</comment>
<dbReference type="Proteomes" id="UP000283269">
    <property type="component" value="Unassembled WGS sequence"/>
</dbReference>
<dbReference type="InterPro" id="IPR000719">
    <property type="entry name" value="Prot_kinase_dom"/>
</dbReference>
<dbReference type="SUPFAM" id="SSF56112">
    <property type="entry name" value="Protein kinase-like (PK-like)"/>
    <property type="match status" value="1"/>
</dbReference>
<dbReference type="AlphaFoldDB" id="A0A409XHE2"/>
<evidence type="ECO:0000313" key="2">
    <source>
        <dbReference type="EMBL" id="PPQ90168.1"/>
    </source>
</evidence>
<name>A0A409XHE2_PSICY</name>
<feature type="domain" description="Protein kinase" evidence="1">
    <location>
        <begin position="98"/>
        <end position="347"/>
    </location>
</feature>
<organism evidence="2 3">
    <name type="scientific">Psilocybe cyanescens</name>
    <dbReference type="NCBI Taxonomy" id="93625"/>
    <lineage>
        <taxon>Eukaryota</taxon>
        <taxon>Fungi</taxon>
        <taxon>Dikarya</taxon>
        <taxon>Basidiomycota</taxon>
        <taxon>Agaricomycotina</taxon>
        <taxon>Agaricomycetes</taxon>
        <taxon>Agaricomycetidae</taxon>
        <taxon>Agaricales</taxon>
        <taxon>Agaricineae</taxon>
        <taxon>Strophariaceae</taxon>
        <taxon>Psilocybe</taxon>
    </lineage>
</organism>
<dbReference type="InParanoid" id="A0A409XHE2"/>
<dbReference type="PROSITE" id="PS00109">
    <property type="entry name" value="PROTEIN_KINASE_TYR"/>
    <property type="match status" value="1"/>
</dbReference>
<evidence type="ECO:0000259" key="1">
    <source>
        <dbReference type="SMART" id="SM00220"/>
    </source>
</evidence>
<dbReference type="GO" id="GO:0004672">
    <property type="term" value="F:protein kinase activity"/>
    <property type="evidence" value="ECO:0007669"/>
    <property type="project" value="InterPro"/>
</dbReference>
<dbReference type="Gene3D" id="1.10.510.10">
    <property type="entry name" value="Transferase(Phosphotransferase) domain 1"/>
    <property type="match status" value="1"/>
</dbReference>
<protein>
    <recommendedName>
        <fullName evidence="1">Protein kinase domain-containing protein</fullName>
    </recommendedName>
</protein>
<dbReference type="EMBL" id="NHYD01001696">
    <property type="protein sequence ID" value="PPQ90168.1"/>
    <property type="molecule type" value="Genomic_DNA"/>
</dbReference>
<reference evidence="2 3" key="1">
    <citation type="journal article" date="2018" name="Evol. Lett.">
        <title>Horizontal gene cluster transfer increased hallucinogenic mushroom diversity.</title>
        <authorList>
            <person name="Reynolds H.T."/>
            <person name="Vijayakumar V."/>
            <person name="Gluck-Thaler E."/>
            <person name="Korotkin H.B."/>
            <person name="Matheny P.B."/>
            <person name="Slot J.C."/>
        </authorList>
    </citation>
    <scope>NUCLEOTIDE SEQUENCE [LARGE SCALE GENOMIC DNA]</scope>
    <source>
        <strain evidence="2 3">2631</strain>
    </source>
</reference>
<keyword evidence="3" id="KW-1185">Reference proteome</keyword>
<dbReference type="OrthoDB" id="2722301at2759"/>
<dbReference type="InterPro" id="IPR008266">
    <property type="entry name" value="Tyr_kinase_AS"/>
</dbReference>
<sequence>MAKLIPFDPGDRHAVDRIGLLKFWESMGSWFAERGYHLYEFVTVQGVKYEYAKSTVPYNPHPKLDAEDEIFDAEDPFPYAYMGGDREAYREMPMRPYYSTIDELSGRIMYAQDTIGRHVVIKLIKGGSEEDKILHLLAAQPDLLNRDTFPSIIPILELLPCEDHWFVTMPRWDSTMRPPHPTLYSAVQRIRSLLKGLVFLHKNRIHHRDLREQNLLVNHFSNATIVTMKFNDFRWELLKRGDIRCAITDFDFSILLDEETYGPNPRLPILEANVGCFFPPYETMHGHVDYDPFKYDVALLGIYFCDTFQYIIPDVPLLAPLIDRMVTSKLDKRFTAQEALAFADSVVATVSPKTPILKIAPPILYYCLFDIWENLPADFVAKWANYREDRNSISFRTLNYLYTNIRYGIMFVYQCRQAARMALFIPRLIFRPLTFLSQYSIFAHIRN</sequence>